<evidence type="ECO:0000313" key="6">
    <source>
        <dbReference type="Proteomes" id="UP000054262"/>
    </source>
</evidence>
<gene>
    <name evidence="5" type="ORF">MB2181_05220</name>
</gene>
<sequence length="259" mass="29193">MWIDTHCHLDFHPLQTHIHSVMHESRKQGVDAIVIPSVDVHNIDTVISLSEAYPECCYALGVHPLFVKTMNPEDLEVLTQKVRQHNPVAIGETGLDLFVSKNNIDVQEYYFSEQLRIASEFDLPVIMHVRSAIDLILKHLRRVEVRGGIAHAFNGSFQQAEQLIERGFKLGFGGAMTNPRATHLQDLAKSLPINSIVLETDAPDMPPFWLQGKAYNQPSEVVRIAQFFADLRGLNSLELADIIRANTWQALPKLVKLCT</sequence>
<dbReference type="PANTHER" id="PTHR46124">
    <property type="entry name" value="D-AMINOACYL-TRNA DEACYLASE"/>
    <property type="match status" value="1"/>
</dbReference>
<dbReference type="InterPro" id="IPR032466">
    <property type="entry name" value="Metal_Hydrolase"/>
</dbReference>
<dbReference type="Pfam" id="PF01026">
    <property type="entry name" value="TatD_DNase"/>
    <property type="match status" value="1"/>
</dbReference>
<dbReference type="CDD" id="cd01310">
    <property type="entry name" value="TatD_DNAse"/>
    <property type="match status" value="1"/>
</dbReference>
<dbReference type="Gene3D" id="3.20.20.140">
    <property type="entry name" value="Metal-dependent hydrolases"/>
    <property type="match status" value="1"/>
</dbReference>
<proteinExistence type="inferred from homology"/>
<feature type="binding site" evidence="4">
    <location>
        <position position="8"/>
    </location>
    <ligand>
        <name>a divalent metal cation</name>
        <dbReference type="ChEBI" id="CHEBI:60240"/>
        <label>1</label>
    </ligand>
</feature>
<feature type="binding site" evidence="4">
    <location>
        <position position="201"/>
    </location>
    <ligand>
        <name>a divalent metal cation</name>
        <dbReference type="ChEBI" id="CHEBI:60240"/>
        <label>1</label>
    </ligand>
</feature>
<dbReference type="InterPro" id="IPR018228">
    <property type="entry name" value="DNase_TatD-rel_CS"/>
</dbReference>
<dbReference type="EMBL" id="AAUX01000001">
    <property type="protein sequence ID" value="EAV47451.1"/>
    <property type="molecule type" value="Genomic_DNA"/>
</dbReference>
<dbReference type="PROSITE" id="PS01091">
    <property type="entry name" value="TATD_3"/>
    <property type="match status" value="1"/>
</dbReference>
<evidence type="ECO:0000256" key="3">
    <source>
        <dbReference type="ARBA" id="ARBA00022801"/>
    </source>
</evidence>
<dbReference type="Proteomes" id="UP000054262">
    <property type="component" value="Unassembled WGS sequence"/>
</dbReference>
<dbReference type="PANTHER" id="PTHR46124:SF2">
    <property type="entry name" value="D-AMINOACYL-TRNA DEACYLASE"/>
    <property type="match status" value="1"/>
</dbReference>
<dbReference type="AlphaFoldDB" id="A0P7E1"/>
<comment type="caution">
    <text evidence="5">The sequence shown here is derived from an EMBL/GenBank/DDBJ whole genome shotgun (WGS) entry which is preliminary data.</text>
</comment>
<keyword evidence="3" id="KW-0378">Hydrolase</keyword>
<feature type="binding site" evidence="4">
    <location>
        <position position="92"/>
    </location>
    <ligand>
        <name>a divalent metal cation</name>
        <dbReference type="ChEBI" id="CHEBI:60240"/>
        <label>1</label>
    </ligand>
</feature>
<protein>
    <submittedName>
        <fullName evidence="5">TatD-related deoxyribonuclease</fullName>
    </submittedName>
</protein>
<dbReference type="GO" id="GO:0046872">
    <property type="term" value="F:metal ion binding"/>
    <property type="evidence" value="ECO:0007669"/>
    <property type="project" value="UniProtKB-KW"/>
</dbReference>
<evidence type="ECO:0000256" key="1">
    <source>
        <dbReference type="ARBA" id="ARBA00009275"/>
    </source>
</evidence>
<organism evidence="5 6">
    <name type="scientific">Methylophilales bacterium HTCC2181</name>
    <dbReference type="NCBI Taxonomy" id="383631"/>
    <lineage>
        <taxon>Bacteria</taxon>
        <taxon>Pseudomonadati</taxon>
        <taxon>Pseudomonadota</taxon>
        <taxon>Betaproteobacteria</taxon>
        <taxon>Nitrosomonadales</taxon>
        <taxon>OM43 clade</taxon>
    </lineage>
</organism>
<feature type="binding site" evidence="4">
    <location>
        <position position="6"/>
    </location>
    <ligand>
        <name>a divalent metal cation</name>
        <dbReference type="ChEBI" id="CHEBI:60240"/>
        <label>1</label>
    </ligand>
</feature>
<name>A0P7E1_9PROT</name>
<accession>A0P7E1</accession>
<dbReference type="InterPro" id="IPR001130">
    <property type="entry name" value="TatD-like"/>
</dbReference>
<feature type="binding site" evidence="4">
    <location>
        <position position="151"/>
    </location>
    <ligand>
        <name>a divalent metal cation</name>
        <dbReference type="ChEBI" id="CHEBI:60240"/>
        <label>2</label>
    </ligand>
</feature>
<dbReference type="PIRSF" id="PIRSF005902">
    <property type="entry name" value="DNase_TatD"/>
    <property type="match status" value="1"/>
</dbReference>
<keyword evidence="2 4" id="KW-0479">Metal-binding</keyword>
<dbReference type="SUPFAM" id="SSF51556">
    <property type="entry name" value="Metallo-dependent hydrolases"/>
    <property type="match status" value="1"/>
</dbReference>
<feature type="binding site" evidence="4">
    <location>
        <position position="128"/>
    </location>
    <ligand>
        <name>a divalent metal cation</name>
        <dbReference type="ChEBI" id="CHEBI:60240"/>
        <label>2</label>
    </ligand>
</feature>
<comment type="similarity">
    <text evidence="1">Belongs to the metallo-dependent hydrolases superfamily. TatD-type hydrolase family.</text>
</comment>
<evidence type="ECO:0000256" key="4">
    <source>
        <dbReference type="PIRSR" id="PIRSR005902-1"/>
    </source>
</evidence>
<dbReference type="FunFam" id="3.20.20.140:FF:000005">
    <property type="entry name" value="TatD family hydrolase"/>
    <property type="match status" value="1"/>
</dbReference>
<keyword evidence="6" id="KW-1185">Reference proteome</keyword>
<evidence type="ECO:0000313" key="5">
    <source>
        <dbReference type="EMBL" id="EAV47451.1"/>
    </source>
</evidence>
<dbReference type="GO" id="GO:0016788">
    <property type="term" value="F:hydrolase activity, acting on ester bonds"/>
    <property type="evidence" value="ECO:0007669"/>
    <property type="project" value="InterPro"/>
</dbReference>
<reference evidence="5 6" key="1">
    <citation type="submission" date="2006-11" db="EMBL/GenBank/DDBJ databases">
        <authorList>
            <person name="Giovannoni S."/>
            <person name="Vergin K."/>
            <person name="Ferriera S."/>
            <person name="Johnson J."/>
            <person name="Kravitz S."/>
            <person name="Beeson K."/>
            <person name="Sutton G."/>
            <person name="Rogers Y.-H."/>
            <person name="Friedman R."/>
            <person name="Frazier M."/>
            <person name="Venter J.C."/>
        </authorList>
    </citation>
    <scope>NUCLEOTIDE SEQUENCE [LARGE SCALE GENOMIC DNA]</scope>
    <source>
        <strain evidence="5 6">HTCC2181</strain>
    </source>
</reference>
<dbReference type="OrthoDB" id="9810005at2"/>
<dbReference type="PROSITE" id="PS01090">
    <property type="entry name" value="TATD_2"/>
    <property type="match status" value="1"/>
</dbReference>
<evidence type="ECO:0000256" key="2">
    <source>
        <dbReference type="ARBA" id="ARBA00022723"/>
    </source>
</evidence>